<dbReference type="OrthoDB" id="9446792at2759"/>
<sequence>MIKEWENRFQRFRSQRSGHLKAQEETTAEGEQDNRKPSKIPSVRHPSIAQDFPYRKEDLCTATPLGIWTAFYKSDPRIALGKYSPMEQEILHLGGVHTIAARRFLADKHKKEWKMLRELQAQSSDYKKATNFRTESSSCSVCGPPEKIWTAKVVVPAEEFKMPCREIIDINKHLKRMQQARALRNKQFSPYIERLRSATLLSGAELSSTGTDKSSEENAVRDSCDKATQQEKGEAEFKPTERREISMNVTFKSEEGKGCLICHRNDRKPFLPPKKRQERCITGLTNRNLFPISGFPGDLMLMRQDFISRGIHPSDAINIYWLPEKETSKAQKHKAAHCLY</sequence>
<proteinExistence type="predicted"/>
<evidence type="ECO:0000313" key="2">
    <source>
        <dbReference type="Proteomes" id="UP000886700"/>
    </source>
</evidence>
<dbReference type="eggNOG" id="ENOG502RNK6">
    <property type="taxonomic scope" value="Eukaryota"/>
</dbReference>
<gene>
    <name evidence="3" type="primary">CUNH10orf120</name>
</gene>
<reference evidence="3" key="1">
    <citation type="submission" date="2025-08" db="UniProtKB">
        <authorList>
            <consortium name="RefSeq"/>
        </authorList>
    </citation>
    <scope>IDENTIFICATION</scope>
    <source>
        <tissue evidence="3">Liver</tissue>
    </source>
</reference>
<dbReference type="CTD" id="115869971"/>
<dbReference type="STRING" id="10036.ENSMAUP00000003906"/>
<feature type="compositionally biased region" description="Basic and acidic residues" evidence="1">
    <location>
        <begin position="213"/>
        <end position="239"/>
    </location>
</feature>
<accession>A0A1U7Q5N2</accession>
<dbReference type="PANTHER" id="PTHR47509:SF1">
    <property type="entry name" value="RIKEN CDNA 4933402N03 GENE"/>
    <property type="match status" value="1"/>
</dbReference>
<dbReference type="Pfam" id="PF17658">
    <property type="entry name" value="DUF5520"/>
    <property type="match status" value="1"/>
</dbReference>
<dbReference type="PANTHER" id="PTHR47509">
    <property type="entry name" value="MCG1612"/>
    <property type="match status" value="1"/>
</dbReference>
<dbReference type="KEGG" id="maua:101836150"/>
<protein>
    <submittedName>
        <fullName evidence="3">Uncharacterized protein C10orf120 homolog</fullName>
    </submittedName>
</protein>
<dbReference type="GeneID" id="101836150"/>
<keyword evidence="2" id="KW-1185">Reference proteome</keyword>
<evidence type="ECO:0000256" key="1">
    <source>
        <dbReference type="SAM" id="MobiDB-lite"/>
    </source>
</evidence>
<dbReference type="Proteomes" id="UP000886700">
    <property type="component" value="Unplaced"/>
</dbReference>
<dbReference type="InterPro" id="IPR040721">
    <property type="entry name" value="DUF5520"/>
</dbReference>
<dbReference type="AlphaFoldDB" id="A0A1U7Q5N2"/>
<organism evidence="2 3">
    <name type="scientific">Mesocricetus auratus</name>
    <name type="common">Golden hamster</name>
    <dbReference type="NCBI Taxonomy" id="10036"/>
    <lineage>
        <taxon>Eukaryota</taxon>
        <taxon>Metazoa</taxon>
        <taxon>Chordata</taxon>
        <taxon>Craniata</taxon>
        <taxon>Vertebrata</taxon>
        <taxon>Euteleostomi</taxon>
        <taxon>Mammalia</taxon>
        <taxon>Eutheria</taxon>
        <taxon>Euarchontoglires</taxon>
        <taxon>Glires</taxon>
        <taxon>Rodentia</taxon>
        <taxon>Myomorpha</taxon>
        <taxon>Muroidea</taxon>
        <taxon>Cricetidae</taxon>
        <taxon>Cricetinae</taxon>
        <taxon>Mesocricetus</taxon>
    </lineage>
</organism>
<dbReference type="RefSeq" id="XP_005063427.1">
    <property type="nucleotide sequence ID" value="XM_005063370.2"/>
</dbReference>
<evidence type="ECO:0000313" key="3">
    <source>
        <dbReference type="RefSeq" id="XP_005063427.1"/>
    </source>
</evidence>
<feature type="region of interest" description="Disordered" evidence="1">
    <location>
        <begin position="13"/>
        <end position="47"/>
    </location>
</feature>
<feature type="region of interest" description="Disordered" evidence="1">
    <location>
        <begin position="204"/>
        <end position="239"/>
    </location>
</feature>
<name>A0A1U7Q5N2_MESAU</name>